<keyword evidence="6" id="KW-0997">Cell inner membrane</keyword>
<evidence type="ECO:0000256" key="11">
    <source>
        <dbReference type="SAM" id="Phobius"/>
    </source>
</evidence>
<evidence type="ECO:0000256" key="4">
    <source>
        <dbReference type="ARBA" id="ARBA00022448"/>
    </source>
</evidence>
<evidence type="ECO:0000313" key="13">
    <source>
        <dbReference type="Proteomes" id="UP000620127"/>
    </source>
</evidence>
<keyword evidence="8" id="KW-0653">Protein transport</keyword>
<keyword evidence="9 11" id="KW-0472">Membrane</keyword>
<gene>
    <name evidence="12" type="primary">gspN</name>
    <name evidence="12" type="ORF">GCM10011282_00170</name>
</gene>
<sequence>MQKKVVFVWCLVGVLSTFVSVLIFLPASWVGVLLEKQTMGRLSLGDVQGSFWRGSAFIGGAVDQKSAVTALFPGRFSWKISPAILLGQVAVELENKQVMSAPLQVKGSFQQWYISPASITLPPERLEGLGAPLNTIGPTGKIVLHWGQLELSVVEGKPLLNGAMKLEMNEMASRASSVKPLGSYLLALNWKGDVANLVLSTHKGPMMLEGNGVLQQGRFRFSGKAFAEQGQEERMANLLNLLGRRRQEGDKQVIALEYN</sequence>
<evidence type="ECO:0000256" key="5">
    <source>
        <dbReference type="ARBA" id="ARBA00022475"/>
    </source>
</evidence>
<feature type="transmembrane region" description="Helical" evidence="11">
    <location>
        <begin position="6"/>
        <end position="34"/>
    </location>
</feature>
<evidence type="ECO:0000313" key="12">
    <source>
        <dbReference type="EMBL" id="GGW98534.1"/>
    </source>
</evidence>
<evidence type="ECO:0000256" key="2">
    <source>
        <dbReference type="ARBA" id="ARBA00007208"/>
    </source>
</evidence>
<dbReference type="Proteomes" id="UP000620127">
    <property type="component" value="Unassembled WGS sequence"/>
</dbReference>
<comment type="subcellular location">
    <subcellularLocation>
        <location evidence="1">Cell inner membrane</location>
    </subcellularLocation>
</comment>
<keyword evidence="5" id="KW-1003">Cell membrane</keyword>
<comment type="caution">
    <text evidence="12">The sequence shown here is derived from an EMBL/GenBank/DDBJ whole genome shotgun (WGS) entry which is preliminary data.</text>
</comment>
<dbReference type="Pfam" id="PF01203">
    <property type="entry name" value="T2SSN"/>
    <property type="match status" value="1"/>
</dbReference>
<protein>
    <recommendedName>
        <fullName evidence="3">Type II secretion system protein N</fullName>
    </recommendedName>
    <alternativeName>
        <fullName evidence="10">General secretion pathway protein N</fullName>
    </alternativeName>
</protein>
<keyword evidence="7 11" id="KW-0812">Transmembrane</keyword>
<evidence type="ECO:0000256" key="6">
    <source>
        <dbReference type="ARBA" id="ARBA00022519"/>
    </source>
</evidence>
<evidence type="ECO:0000256" key="1">
    <source>
        <dbReference type="ARBA" id="ARBA00004533"/>
    </source>
</evidence>
<keyword evidence="13" id="KW-1185">Reference proteome</keyword>
<dbReference type="EMBL" id="BMYT01000001">
    <property type="protein sequence ID" value="GGW98534.1"/>
    <property type="molecule type" value="Genomic_DNA"/>
</dbReference>
<dbReference type="InterPro" id="IPR022792">
    <property type="entry name" value="T2SS_protein-GspN"/>
</dbReference>
<dbReference type="RefSeq" id="WP_189344009.1">
    <property type="nucleotide sequence ID" value="NZ_BMYT01000001.1"/>
</dbReference>
<evidence type="ECO:0000256" key="7">
    <source>
        <dbReference type="ARBA" id="ARBA00022692"/>
    </source>
</evidence>
<evidence type="ECO:0000256" key="8">
    <source>
        <dbReference type="ARBA" id="ARBA00022927"/>
    </source>
</evidence>
<keyword evidence="11" id="KW-1133">Transmembrane helix</keyword>
<reference evidence="13" key="1">
    <citation type="journal article" date="2019" name="Int. J. Syst. Evol. Microbiol.">
        <title>The Global Catalogue of Microorganisms (GCM) 10K type strain sequencing project: providing services to taxonomists for standard genome sequencing and annotation.</title>
        <authorList>
            <consortium name="The Broad Institute Genomics Platform"/>
            <consortium name="The Broad Institute Genome Sequencing Center for Infectious Disease"/>
            <person name="Wu L."/>
            <person name="Ma J."/>
        </authorList>
    </citation>
    <scope>NUCLEOTIDE SEQUENCE [LARGE SCALE GENOMIC DNA]</scope>
    <source>
        <strain evidence="13">KCTC 23916</strain>
    </source>
</reference>
<evidence type="ECO:0000256" key="3">
    <source>
        <dbReference type="ARBA" id="ARBA00021563"/>
    </source>
</evidence>
<proteinExistence type="inferred from homology"/>
<name>A0ABQ2X416_9BURK</name>
<evidence type="ECO:0000256" key="10">
    <source>
        <dbReference type="ARBA" id="ARBA00030772"/>
    </source>
</evidence>
<evidence type="ECO:0000256" key="9">
    <source>
        <dbReference type="ARBA" id="ARBA00023136"/>
    </source>
</evidence>
<keyword evidence="4" id="KW-0813">Transport</keyword>
<organism evidence="12 13">
    <name type="scientific">Undibacterium macrobrachii</name>
    <dbReference type="NCBI Taxonomy" id="1119058"/>
    <lineage>
        <taxon>Bacteria</taxon>
        <taxon>Pseudomonadati</taxon>
        <taxon>Pseudomonadota</taxon>
        <taxon>Betaproteobacteria</taxon>
        <taxon>Burkholderiales</taxon>
        <taxon>Oxalobacteraceae</taxon>
        <taxon>Undibacterium</taxon>
    </lineage>
</organism>
<accession>A0ABQ2X416</accession>
<comment type="similarity">
    <text evidence="2">Belongs to the GSP N family.</text>
</comment>